<dbReference type="Pfam" id="PF00172">
    <property type="entry name" value="Zn_clus"/>
    <property type="match status" value="1"/>
</dbReference>
<dbReference type="SUPFAM" id="SSF57701">
    <property type="entry name" value="Zn2/Cys6 DNA-binding domain"/>
    <property type="match status" value="1"/>
</dbReference>
<dbReference type="Pfam" id="PF04082">
    <property type="entry name" value="Fungal_trans"/>
    <property type="match status" value="1"/>
</dbReference>
<dbReference type="InterPro" id="IPR036864">
    <property type="entry name" value="Zn2-C6_fun-type_DNA-bd_sf"/>
</dbReference>
<feature type="region of interest" description="Disordered" evidence="4">
    <location>
        <begin position="47"/>
        <end position="79"/>
    </location>
</feature>
<evidence type="ECO:0000259" key="5">
    <source>
        <dbReference type="PROSITE" id="PS50048"/>
    </source>
</evidence>
<evidence type="ECO:0000256" key="1">
    <source>
        <dbReference type="ARBA" id="ARBA00004123"/>
    </source>
</evidence>
<dbReference type="EMBL" id="NKUJ01000243">
    <property type="protein sequence ID" value="RMJ09426.1"/>
    <property type="molecule type" value="Genomic_DNA"/>
</dbReference>
<dbReference type="InterPro" id="IPR007219">
    <property type="entry name" value="XnlR_reg_dom"/>
</dbReference>
<dbReference type="Gene3D" id="4.10.240.10">
    <property type="entry name" value="Zn(2)-C6 fungal-type DNA-binding domain"/>
    <property type="match status" value="1"/>
</dbReference>
<dbReference type="SMART" id="SM00906">
    <property type="entry name" value="Fungal_trans"/>
    <property type="match status" value="1"/>
</dbReference>
<comment type="caution">
    <text evidence="6">The sequence shown here is derived from an EMBL/GenBank/DDBJ whole genome shotgun (WGS) entry which is preliminary data.</text>
</comment>
<dbReference type="GO" id="GO:0006351">
    <property type="term" value="P:DNA-templated transcription"/>
    <property type="evidence" value="ECO:0007669"/>
    <property type="project" value="InterPro"/>
</dbReference>
<dbReference type="GO" id="GO:0000981">
    <property type="term" value="F:DNA-binding transcription factor activity, RNA polymerase II-specific"/>
    <property type="evidence" value="ECO:0007669"/>
    <property type="project" value="InterPro"/>
</dbReference>
<keyword evidence="2" id="KW-0479">Metal-binding</keyword>
<organism evidence="6 7">
    <name type="scientific">Fusarium kuroshium</name>
    <dbReference type="NCBI Taxonomy" id="2010991"/>
    <lineage>
        <taxon>Eukaryota</taxon>
        <taxon>Fungi</taxon>
        <taxon>Dikarya</taxon>
        <taxon>Ascomycota</taxon>
        <taxon>Pezizomycotina</taxon>
        <taxon>Sordariomycetes</taxon>
        <taxon>Hypocreomycetidae</taxon>
        <taxon>Hypocreales</taxon>
        <taxon>Nectriaceae</taxon>
        <taxon>Fusarium</taxon>
        <taxon>Fusarium solani species complex</taxon>
    </lineage>
</organism>
<proteinExistence type="predicted"/>
<dbReference type="OrthoDB" id="5344325at2759"/>
<evidence type="ECO:0000256" key="2">
    <source>
        <dbReference type="ARBA" id="ARBA00022723"/>
    </source>
</evidence>
<reference evidence="6 7" key="1">
    <citation type="submission" date="2017-06" db="EMBL/GenBank/DDBJ databases">
        <title>Comparative genomic analysis of Ambrosia Fusariam Clade fungi.</title>
        <authorList>
            <person name="Stajich J.E."/>
            <person name="Carrillo J."/>
            <person name="Kijimoto T."/>
            <person name="Eskalen A."/>
            <person name="O'Donnell K."/>
            <person name="Kasson M."/>
        </authorList>
    </citation>
    <scope>NUCLEOTIDE SEQUENCE [LARGE SCALE GENOMIC DNA]</scope>
    <source>
        <strain evidence="6">UCR3666</strain>
    </source>
</reference>
<keyword evidence="7" id="KW-1185">Reference proteome</keyword>
<keyword evidence="3" id="KW-0539">Nucleus</keyword>
<evidence type="ECO:0000313" key="7">
    <source>
        <dbReference type="Proteomes" id="UP000277212"/>
    </source>
</evidence>
<sequence length="607" mass="67171">MSDQSHVDVGHKRGRRVTACIECRKRKKKCDRRWPCNHCRRRQSAHECKYESRVGPGSNESATDQVTHSSTEGPVSVGGSTEASAAVISLGYMDDPVFKMIATTGQSSDTTKSLELSGPVLQASRAVPPRPYADMLVQSFFDNVNHHYCILYQPSFQASYQDWWSRRRDVSYLCTMTTIALTSLILRVCSNAIQFLPKDGQDRLESELGDSASDLSKLYHEAANSLSDLLPPGVAGLVNAQQLFLGATWLKAEASFVESWHMLAGSVRQAQEIGIDTDKSTPDMTGYELDSRRRLWCALDTWDRFMTAVFNRPRIIGSNNSVPYPSTTLSLSGVSSDAPSAALAKVLENQLGRVLSGTQPGNLSLEESLATVESWMSALPPVFSFLAPEKQWDEGAPWLRFQRLQVHCVGYMTQLALMKAALAVEPQQQNYIEKATDIGLLAMRVCQDFFDLCFPHQAKYFMVSFCPFDVAAFLCSLLLRDTNRTLSRRAEIVNAVGSAVSISFRLRDYTKMGEPTWTILNALVSRLQLEAGENEALGKLVRGHNFDDGGLESTSRGQTLPSEGVTASLSQWQDENVFFGGSTEGSLDLGVLDGVWDWQGLSNEFDL</sequence>
<evidence type="ECO:0000313" key="6">
    <source>
        <dbReference type="EMBL" id="RMJ09426.1"/>
    </source>
</evidence>
<dbReference type="STRING" id="2010991.A0A3M2RVV8"/>
<dbReference type="PROSITE" id="PS00463">
    <property type="entry name" value="ZN2_CY6_FUNGAL_1"/>
    <property type="match status" value="1"/>
</dbReference>
<comment type="subcellular location">
    <subcellularLocation>
        <location evidence="1">Nucleus</location>
    </subcellularLocation>
</comment>
<dbReference type="InterPro" id="IPR001138">
    <property type="entry name" value="Zn2Cys6_DnaBD"/>
</dbReference>
<dbReference type="PANTHER" id="PTHR31001">
    <property type="entry name" value="UNCHARACTERIZED TRANSCRIPTIONAL REGULATORY PROTEIN"/>
    <property type="match status" value="1"/>
</dbReference>
<evidence type="ECO:0000256" key="4">
    <source>
        <dbReference type="SAM" id="MobiDB-lite"/>
    </source>
</evidence>
<name>A0A3M2RVV8_9HYPO</name>
<feature type="compositionally biased region" description="Polar residues" evidence="4">
    <location>
        <begin position="58"/>
        <end position="79"/>
    </location>
</feature>
<dbReference type="SMART" id="SM00066">
    <property type="entry name" value="GAL4"/>
    <property type="match status" value="1"/>
</dbReference>
<dbReference type="CDD" id="cd12148">
    <property type="entry name" value="fungal_TF_MHR"/>
    <property type="match status" value="1"/>
</dbReference>
<dbReference type="GO" id="GO:0005634">
    <property type="term" value="C:nucleus"/>
    <property type="evidence" value="ECO:0007669"/>
    <property type="project" value="UniProtKB-SubCell"/>
</dbReference>
<dbReference type="GO" id="GO:0008270">
    <property type="term" value="F:zinc ion binding"/>
    <property type="evidence" value="ECO:0007669"/>
    <property type="project" value="InterPro"/>
</dbReference>
<feature type="domain" description="Zn(2)-C6 fungal-type" evidence="5">
    <location>
        <begin position="19"/>
        <end position="50"/>
    </location>
</feature>
<protein>
    <recommendedName>
        <fullName evidence="5">Zn(2)-C6 fungal-type domain-containing protein</fullName>
    </recommendedName>
</protein>
<dbReference type="GO" id="GO:0003677">
    <property type="term" value="F:DNA binding"/>
    <property type="evidence" value="ECO:0007669"/>
    <property type="project" value="InterPro"/>
</dbReference>
<evidence type="ECO:0000256" key="3">
    <source>
        <dbReference type="ARBA" id="ARBA00023242"/>
    </source>
</evidence>
<dbReference type="AlphaFoldDB" id="A0A3M2RVV8"/>
<dbReference type="InterPro" id="IPR050613">
    <property type="entry name" value="Sec_Metabolite_Reg"/>
</dbReference>
<dbReference type="PROSITE" id="PS50048">
    <property type="entry name" value="ZN2_CY6_FUNGAL_2"/>
    <property type="match status" value="1"/>
</dbReference>
<dbReference type="Proteomes" id="UP000277212">
    <property type="component" value="Unassembled WGS sequence"/>
</dbReference>
<gene>
    <name evidence="6" type="ORF">CDV36_010955</name>
</gene>
<accession>A0A3M2RVV8</accession>
<dbReference type="PANTHER" id="PTHR31001:SF84">
    <property type="entry name" value="FUNGAL SPECIFIC TRANSCRIPTION FACTOR"/>
    <property type="match status" value="1"/>
</dbReference>